<sequence length="260" mass="29180">MTREGRPMTVQQEDTICITFQYTHEHEAQDTNNEAADLESLVEMDLNVYVETEEALDFDPSVSLETLALQSPHGSFLNAPSSSWLEENNEEEDSEAIRSDRRRLSLRKELFQQRIKAQDLSSPDPASRDARTTRRPSFEQPEYDLASPLALPPSPSFYSPPNDDDEANNQDDAKAVDTKSKASPGAKLQRTRKAKHGGIYSLLLKGIKRTDDDAALLVDPAKDNENAHPDTPIPSKFLSPSPSKMQVRHGGIYRMLREKT</sequence>
<evidence type="ECO:0000313" key="3">
    <source>
        <dbReference type="Proteomes" id="UP000481153"/>
    </source>
</evidence>
<dbReference type="AlphaFoldDB" id="A0A6G0XEX8"/>
<dbReference type="EMBL" id="VJMJ01000070">
    <property type="protein sequence ID" value="KAF0738784.1"/>
    <property type="molecule type" value="Genomic_DNA"/>
</dbReference>
<feature type="compositionally biased region" description="Basic and acidic residues" evidence="1">
    <location>
        <begin position="171"/>
        <end position="180"/>
    </location>
</feature>
<organism evidence="2 3">
    <name type="scientific">Aphanomyces euteiches</name>
    <dbReference type="NCBI Taxonomy" id="100861"/>
    <lineage>
        <taxon>Eukaryota</taxon>
        <taxon>Sar</taxon>
        <taxon>Stramenopiles</taxon>
        <taxon>Oomycota</taxon>
        <taxon>Saprolegniomycetes</taxon>
        <taxon>Saprolegniales</taxon>
        <taxon>Verrucalvaceae</taxon>
        <taxon>Aphanomyces</taxon>
    </lineage>
</organism>
<dbReference type="Proteomes" id="UP000481153">
    <property type="component" value="Unassembled WGS sequence"/>
</dbReference>
<protein>
    <submittedName>
        <fullName evidence="2">Uncharacterized protein</fullName>
    </submittedName>
</protein>
<comment type="caution">
    <text evidence="2">The sequence shown here is derived from an EMBL/GenBank/DDBJ whole genome shotgun (WGS) entry which is preliminary data.</text>
</comment>
<proteinExistence type="predicted"/>
<dbReference type="VEuPathDB" id="FungiDB:AeMF1_017549"/>
<evidence type="ECO:0000313" key="2">
    <source>
        <dbReference type="EMBL" id="KAF0738784.1"/>
    </source>
</evidence>
<accession>A0A6G0XEX8</accession>
<feature type="region of interest" description="Disordered" evidence="1">
    <location>
        <begin position="79"/>
        <end position="99"/>
    </location>
</feature>
<feature type="region of interest" description="Disordered" evidence="1">
    <location>
        <begin position="114"/>
        <end position="194"/>
    </location>
</feature>
<evidence type="ECO:0000256" key="1">
    <source>
        <dbReference type="SAM" id="MobiDB-lite"/>
    </source>
</evidence>
<reference evidence="2 3" key="1">
    <citation type="submission" date="2019-07" db="EMBL/GenBank/DDBJ databases">
        <title>Genomics analysis of Aphanomyces spp. identifies a new class of oomycete effector associated with host adaptation.</title>
        <authorList>
            <person name="Gaulin E."/>
        </authorList>
    </citation>
    <scope>NUCLEOTIDE SEQUENCE [LARGE SCALE GENOMIC DNA]</scope>
    <source>
        <strain evidence="2 3">ATCC 201684</strain>
    </source>
</reference>
<keyword evidence="3" id="KW-1185">Reference proteome</keyword>
<feature type="region of interest" description="Disordered" evidence="1">
    <location>
        <begin position="222"/>
        <end position="249"/>
    </location>
</feature>
<name>A0A6G0XEX8_9STRA</name>
<gene>
    <name evidence="2" type="ORF">Ae201684_005396</name>
</gene>